<feature type="compositionally biased region" description="Low complexity" evidence="5">
    <location>
        <begin position="310"/>
        <end position="335"/>
    </location>
</feature>
<feature type="region of interest" description="Disordered" evidence="5">
    <location>
        <begin position="653"/>
        <end position="737"/>
    </location>
</feature>
<evidence type="ECO:0000256" key="3">
    <source>
        <dbReference type="ARBA" id="ARBA00023242"/>
    </source>
</evidence>
<dbReference type="EMBL" id="JAUJLE010000667">
    <property type="protein sequence ID" value="KAK0951747.1"/>
    <property type="molecule type" value="Genomic_DNA"/>
</dbReference>
<dbReference type="InterPro" id="IPR028942">
    <property type="entry name" value="WHIM1_dom"/>
</dbReference>
<name>A0AAN6H148_9PEZI</name>
<evidence type="ECO:0000256" key="5">
    <source>
        <dbReference type="SAM" id="MobiDB-lite"/>
    </source>
</evidence>
<dbReference type="InterPro" id="IPR013136">
    <property type="entry name" value="WSTF_Acf1_Cbp146"/>
</dbReference>
<dbReference type="GO" id="GO:0000785">
    <property type="term" value="C:chromatin"/>
    <property type="evidence" value="ECO:0007669"/>
    <property type="project" value="UniProtKB-ARBA"/>
</dbReference>
<feature type="compositionally biased region" description="Basic residues" evidence="5">
    <location>
        <begin position="702"/>
        <end position="712"/>
    </location>
</feature>
<keyword evidence="8" id="KW-1185">Reference proteome</keyword>
<dbReference type="Proteomes" id="UP001175353">
    <property type="component" value="Unassembled WGS sequence"/>
</dbReference>
<dbReference type="InterPro" id="IPR018501">
    <property type="entry name" value="DDT_dom"/>
</dbReference>
<comment type="caution">
    <text evidence="7">The sequence shown here is derived from an EMBL/GenBank/DDBJ whole genome shotgun (WGS) entry which is preliminary data.</text>
</comment>
<evidence type="ECO:0000256" key="2">
    <source>
        <dbReference type="ARBA" id="ARBA00023054"/>
    </source>
</evidence>
<accession>A0AAN6H148</accession>
<dbReference type="Pfam" id="PF15613">
    <property type="entry name" value="WSD"/>
    <property type="match status" value="1"/>
</dbReference>
<dbReference type="GO" id="GO:0031509">
    <property type="term" value="P:subtelomeric heterochromatin formation"/>
    <property type="evidence" value="ECO:0007669"/>
    <property type="project" value="TreeGrafter"/>
</dbReference>
<evidence type="ECO:0000313" key="8">
    <source>
        <dbReference type="Proteomes" id="UP001175353"/>
    </source>
</evidence>
<proteinExistence type="predicted"/>
<sequence>MVLKGRKPVVYLPLPKDITDNAEVFEMRGTGEVFMDYESYLKRHVHPILAYTCTPNKLMLTIRRYEWLTEKKFVDAVNGKSGLTFWEALDSEAKSSDAIENIFPAVLKDPILRKVQFSTIGRIDELVNAVYDEFKKDFFPGESVHVFFPDGEHFWGQIREKAKCVIGPLPMNCTVTYMASDRFPMIRGPDGTIQRAAFSRYFVRMPETENEALVDDKHLRRDKKIFTKQNLRSFLRNSLQRESWQGAPWLVKEHLAIQYRLPMEIPAHLIQDAKLLASKQFMLQMKPPKGRRSNKSEEIARQQQEIARMQQMQQQHPGGPHHPVQQGYHQQQPIQSRMEIRPPPPPPVIRYPIEDLELPPKHDGMTRPQLSFFTEEQKDYVMAGRIISFEDVSLDSMGLMLEVWNTLNVQCEVYVLDSFTFDDFVDAMKYKESDPLCELLEEVHCAVLSVLVDKNGKSQVVPPMRDIVTEVDANSSDAHDDSELSTPQPDAPAHSTRSRLSHVDLAYDNPRTPTTDKLHRAAEMLAGRGWKGRTAARDYKDGGWQIIVIGLLHQLSAIPMWKARCENILVELAPYDAPPTPETAKERYAALDVNLRISALQIITMLSISTTPIKAFLDTCMDDMTEVRKRKIEHQREKKICFEELQIKDRDRKILWPQNMPDSPKLQSAEPVSTNGDGDDTIETNGAGSSDPDEEAPSAGRSLRRASDRKRKRDEDAVRREKEKAEKAEASKEKNKQSREFKKLLKDIDVLKAQLEEHEGKIQECDADLREANVHRTKVLGKDRFCNRYYWFERNGQPFGGLPSSSTADYGYANARLWVQGPDELEADGFINLAPEDQKQYRARFGMTTTERRKKEEGATCLLNAQEWAFYDDEVRLDNLIGWLDDKGEREKKLRKELVEWREKIVKYMNVYKVFREQEAAQKVEAEEEAATRVSTRHKSLEGQTAGKERCLKWTNGLAHQEQGHLHSQPEKKTVPKSRAKQAKGVATLVSRSTGKPVTRQGGSYNFK</sequence>
<feature type="region of interest" description="Disordered" evidence="5">
    <location>
        <begin position="957"/>
        <end position="1008"/>
    </location>
</feature>
<dbReference type="Pfam" id="PF15612">
    <property type="entry name" value="WHIM1"/>
    <property type="match status" value="1"/>
</dbReference>
<dbReference type="PANTHER" id="PTHR32075">
    <property type="entry name" value="ISWI CHROMATIN-REMODELING COMPLEX SUBUNIT YPL216W-RELATED"/>
    <property type="match status" value="1"/>
</dbReference>
<gene>
    <name evidence="7" type="ORF">LTR91_024806</name>
</gene>
<evidence type="ECO:0000256" key="4">
    <source>
        <dbReference type="PROSITE-ProRule" id="PRU00475"/>
    </source>
</evidence>
<protein>
    <recommendedName>
        <fullName evidence="6">WAC domain-containing protein</fullName>
    </recommendedName>
</protein>
<evidence type="ECO:0000256" key="1">
    <source>
        <dbReference type="ARBA" id="ARBA00004123"/>
    </source>
</evidence>
<dbReference type="GO" id="GO:0000781">
    <property type="term" value="C:chromosome, telomeric region"/>
    <property type="evidence" value="ECO:0007669"/>
    <property type="project" value="GOC"/>
</dbReference>
<feature type="compositionally biased region" description="Basic and acidic residues" evidence="5">
    <location>
        <begin position="713"/>
        <end position="737"/>
    </location>
</feature>
<feature type="region of interest" description="Disordered" evidence="5">
    <location>
        <begin position="310"/>
        <end position="345"/>
    </location>
</feature>
<feature type="domain" description="WAC" evidence="6">
    <location>
        <begin position="43"/>
        <end position="152"/>
    </location>
</feature>
<dbReference type="InterPro" id="IPR028941">
    <property type="entry name" value="WHIM2_dom"/>
</dbReference>
<comment type="subcellular location">
    <subcellularLocation>
        <location evidence="1 4">Nucleus</location>
    </subcellularLocation>
</comment>
<organism evidence="7 8">
    <name type="scientific">Friedmanniomyces endolithicus</name>
    <dbReference type="NCBI Taxonomy" id="329885"/>
    <lineage>
        <taxon>Eukaryota</taxon>
        <taxon>Fungi</taxon>
        <taxon>Dikarya</taxon>
        <taxon>Ascomycota</taxon>
        <taxon>Pezizomycotina</taxon>
        <taxon>Dothideomycetes</taxon>
        <taxon>Dothideomycetidae</taxon>
        <taxon>Mycosphaerellales</taxon>
        <taxon>Teratosphaeriaceae</taxon>
        <taxon>Friedmanniomyces</taxon>
    </lineage>
</organism>
<dbReference type="PANTHER" id="PTHR32075:SF6">
    <property type="entry name" value="ISWI CHROMATIN-REMODELING COMPLEX SUBUNIT YPL216W-RELATED"/>
    <property type="match status" value="1"/>
</dbReference>
<feature type="compositionally biased region" description="Basic and acidic residues" evidence="5">
    <location>
        <begin position="962"/>
        <end position="974"/>
    </location>
</feature>
<dbReference type="Pfam" id="PF10537">
    <property type="entry name" value="WAC_Acf1_DNA_bd"/>
    <property type="match status" value="1"/>
</dbReference>
<dbReference type="PROSITE" id="PS51136">
    <property type="entry name" value="WAC"/>
    <property type="match status" value="1"/>
</dbReference>
<keyword evidence="2" id="KW-0175">Coiled coil</keyword>
<dbReference type="GO" id="GO:0005634">
    <property type="term" value="C:nucleus"/>
    <property type="evidence" value="ECO:0007669"/>
    <property type="project" value="UniProtKB-SubCell"/>
</dbReference>
<feature type="compositionally biased region" description="Polar residues" evidence="5">
    <location>
        <begin position="990"/>
        <end position="1008"/>
    </location>
</feature>
<feature type="region of interest" description="Disordered" evidence="5">
    <location>
        <begin position="473"/>
        <end position="506"/>
    </location>
</feature>
<dbReference type="AlphaFoldDB" id="A0AAN6H148"/>
<dbReference type="Pfam" id="PF02791">
    <property type="entry name" value="DDT"/>
    <property type="match status" value="1"/>
</dbReference>
<reference evidence="7" key="1">
    <citation type="submission" date="2023-06" db="EMBL/GenBank/DDBJ databases">
        <title>Black Yeasts Isolated from many extreme environments.</title>
        <authorList>
            <person name="Coleine C."/>
            <person name="Stajich J.E."/>
            <person name="Selbmann L."/>
        </authorList>
    </citation>
    <scope>NUCLEOTIDE SEQUENCE</scope>
    <source>
        <strain evidence="7">CCFEE 5200</strain>
    </source>
</reference>
<evidence type="ECO:0000313" key="7">
    <source>
        <dbReference type="EMBL" id="KAK0951747.1"/>
    </source>
</evidence>
<evidence type="ECO:0000259" key="6">
    <source>
        <dbReference type="PROSITE" id="PS51136"/>
    </source>
</evidence>
<keyword evidence="3 4" id="KW-0539">Nucleus</keyword>